<protein>
    <submittedName>
        <fullName evidence="2">MOXD1-like protein 1</fullName>
    </submittedName>
</protein>
<feature type="non-terminal residue" evidence="2">
    <location>
        <position position="68"/>
    </location>
</feature>
<dbReference type="GO" id="GO:0042421">
    <property type="term" value="P:norepinephrine biosynthetic process"/>
    <property type="evidence" value="ECO:0007669"/>
    <property type="project" value="TreeGrafter"/>
</dbReference>
<dbReference type="GO" id="GO:0005507">
    <property type="term" value="F:copper ion binding"/>
    <property type="evidence" value="ECO:0007669"/>
    <property type="project" value="TreeGrafter"/>
</dbReference>
<dbReference type="OrthoDB" id="10003276at2759"/>
<keyword evidence="3" id="KW-1185">Reference proteome</keyword>
<dbReference type="InterPro" id="IPR005018">
    <property type="entry name" value="DOMON_domain"/>
</dbReference>
<organism evidence="3">
    <name type="scientific">Harpegnathos saltator</name>
    <name type="common">Jerdon's jumping ant</name>
    <dbReference type="NCBI Taxonomy" id="610380"/>
    <lineage>
        <taxon>Eukaryota</taxon>
        <taxon>Metazoa</taxon>
        <taxon>Ecdysozoa</taxon>
        <taxon>Arthropoda</taxon>
        <taxon>Hexapoda</taxon>
        <taxon>Insecta</taxon>
        <taxon>Pterygota</taxon>
        <taxon>Neoptera</taxon>
        <taxon>Endopterygota</taxon>
        <taxon>Hymenoptera</taxon>
        <taxon>Apocrita</taxon>
        <taxon>Aculeata</taxon>
        <taxon>Formicoidea</taxon>
        <taxon>Formicidae</taxon>
        <taxon>Ponerinae</taxon>
        <taxon>Ponerini</taxon>
        <taxon>Harpegnathos</taxon>
    </lineage>
</organism>
<gene>
    <name evidence="2" type="ORF">EAI_09531</name>
</gene>
<evidence type="ECO:0000259" key="1">
    <source>
        <dbReference type="PROSITE" id="PS50836"/>
    </source>
</evidence>
<dbReference type="AlphaFoldDB" id="E2BQ81"/>
<dbReference type="InterPro" id="IPR045266">
    <property type="entry name" value="DOH_DOMON"/>
</dbReference>
<feature type="domain" description="DOMON" evidence="1">
    <location>
        <begin position="12"/>
        <end position="68"/>
    </location>
</feature>
<dbReference type="GO" id="GO:0030667">
    <property type="term" value="C:secretory granule membrane"/>
    <property type="evidence" value="ECO:0007669"/>
    <property type="project" value="TreeGrafter"/>
</dbReference>
<proteinExistence type="predicted"/>
<evidence type="ECO:0000313" key="2">
    <source>
        <dbReference type="EMBL" id="EFN82135.1"/>
    </source>
</evidence>
<dbReference type="InterPro" id="IPR000945">
    <property type="entry name" value="DBH-like"/>
</dbReference>
<dbReference type="InParanoid" id="E2BQ81"/>
<dbReference type="PANTHER" id="PTHR10157:SF23">
    <property type="entry name" value="MOXD1 HOMOLOG 1"/>
    <property type="match status" value="1"/>
</dbReference>
<dbReference type="PROSITE" id="PS50836">
    <property type="entry name" value="DOMON"/>
    <property type="match status" value="1"/>
</dbReference>
<name>E2BQ81_HARSA</name>
<feature type="non-terminal residue" evidence="2">
    <location>
        <position position="1"/>
    </location>
</feature>
<dbReference type="Proteomes" id="UP000008237">
    <property type="component" value="Unassembled WGS sequence"/>
</dbReference>
<sequence length="68" mass="7777">RFIRYEVLDEDGDVILEWDPLDEEEVTFKVTARTLGYVGIGFNEKTYMKGADILLAWVDDHTGAVNLL</sequence>
<dbReference type="CDD" id="cd09631">
    <property type="entry name" value="DOMON_DOH"/>
    <property type="match status" value="1"/>
</dbReference>
<dbReference type="GO" id="GO:0006589">
    <property type="term" value="P:octopamine biosynthetic process"/>
    <property type="evidence" value="ECO:0007669"/>
    <property type="project" value="TreeGrafter"/>
</dbReference>
<reference evidence="2 3" key="1">
    <citation type="journal article" date="2010" name="Science">
        <title>Genomic comparison of the ants Camponotus floridanus and Harpegnathos saltator.</title>
        <authorList>
            <person name="Bonasio R."/>
            <person name="Zhang G."/>
            <person name="Ye C."/>
            <person name="Mutti N.S."/>
            <person name="Fang X."/>
            <person name="Qin N."/>
            <person name="Donahue G."/>
            <person name="Yang P."/>
            <person name="Li Q."/>
            <person name="Li C."/>
            <person name="Zhang P."/>
            <person name="Huang Z."/>
            <person name="Berger S.L."/>
            <person name="Reinberg D."/>
            <person name="Wang J."/>
            <person name="Liebig J."/>
        </authorList>
    </citation>
    <scope>NUCLEOTIDE SEQUENCE [LARGE SCALE GENOMIC DNA]</scope>
    <source>
        <strain evidence="2 3">R22 G/1</strain>
    </source>
</reference>
<dbReference type="Pfam" id="PF03351">
    <property type="entry name" value="DOMON"/>
    <property type="match status" value="1"/>
</dbReference>
<dbReference type="PANTHER" id="PTHR10157">
    <property type="entry name" value="DOPAMINE BETA HYDROXYLASE RELATED"/>
    <property type="match status" value="1"/>
</dbReference>
<dbReference type="GO" id="GO:0005615">
    <property type="term" value="C:extracellular space"/>
    <property type="evidence" value="ECO:0007669"/>
    <property type="project" value="TreeGrafter"/>
</dbReference>
<dbReference type="EMBL" id="GL449698">
    <property type="protein sequence ID" value="EFN82135.1"/>
    <property type="molecule type" value="Genomic_DNA"/>
</dbReference>
<evidence type="ECO:0000313" key="3">
    <source>
        <dbReference type="Proteomes" id="UP000008237"/>
    </source>
</evidence>
<accession>E2BQ81</accession>
<dbReference type="GO" id="GO:0042420">
    <property type="term" value="P:dopamine catabolic process"/>
    <property type="evidence" value="ECO:0007669"/>
    <property type="project" value="TreeGrafter"/>
</dbReference>
<dbReference type="GO" id="GO:0004500">
    <property type="term" value="F:dopamine beta-monooxygenase activity"/>
    <property type="evidence" value="ECO:0007669"/>
    <property type="project" value="InterPro"/>
</dbReference>